<dbReference type="EMBL" id="BK032753">
    <property type="protein sequence ID" value="DAF58511.1"/>
    <property type="molecule type" value="Genomic_DNA"/>
</dbReference>
<organism evidence="1">
    <name type="scientific">Myoviridae sp. ctLIM9</name>
    <dbReference type="NCBI Taxonomy" id="2827678"/>
    <lineage>
        <taxon>Viruses</taxon>
        <taxon>Duplodnaviria</taxon>
        <taxon>Heunggongvirae</taxon>
        <taxon>Uroviricota</taxon>
        <taxon>Caudoviricetes</taxon>
    </lineage>
</organism>
<reference evidence="1" key="1">
    <citation type="journal article" date="2021" name="Proc. Natl. Acad. Sci. U.S.A.">
        <title>A Catalog of Tens of Thousands of Viruses from Human Metagenomes Reveals Hidden Associations with Chronic Diseases.</title>
        <authorList>
            <person name="Tisza M.J."/>
            <person name="Buck C.B."/>
        </authorList>
    </citation>
    <scope>NUCLEOTIDE SEQUENCE</scope>
    <source>
        <strain evidence="1">CtLIM9</strain>
    </source>
</reference>
<sequence>MTSPLCFGITRAKGAGQLLECVSFYHSIDRNNCSDTRH</sequence>
<evidence type="ECO:0000313" key="1">
    <source>
        <dbReference type="EMBL" id="DAF58511.1"/>
    </source>
</evidence>
<name>A0A8S5T6A4_9CAUD</name>
<proteinExistence type="predicted"/>
<accession>A0A8S5T6A4</accession>
<protein>
    <submittedName>
        <fullName evidence="1">Uncharacterized protein</fullName>
    </submittedName>
</protein>